<dbReference type="AlphaFoldDB" id="A0AA36UUP3"/>
<evidence type="ECO:0000313" key="1">
    <source>
        <dbReference type="EMBL" id="EGQ9137960.1"/>
    </source>
</evidence>
<evidence type="ECO:0000313" key="2">
    <source>
        <dbReference type="Proteomes" id="UP000714625"/>
    </source>
</evidence>
<name>A0AA36UUP3_VIBAL</name>
<reference evidence="1" key="1">
    <citation type="submission" date="2019-11" db="EMBL/GenBank/DDBJ databases">
        <authorList>
            <consortium name="PulseNet: The National Subtyping Network for Foodborne Disease Surveillance"/>
            <person name="Tarr C.L."/>
            <person name="Trees E."/>
            <person name="Katz L.S."/>
            <person name="Carleton-Romer H.A."/>
            <person name="Stroika S."/>
            <person name="Kucerova Z."/>
            <person name="Roache K.F."/>
            <person name="Sabol A.L."/>
            <person name="Besser J."/>
            <person name="Gerner-Smidt P."/>
        </authorList>
    </citation>
    <scope>NUCLEOTIDE SEQUENCE</scope>
    <source>
        <strain evidence="1">PNUSAV001129</strain>
    </source>
</reference>
<proteinExistence type="predicted"/>
<accession>A0AA36UUP3</accession>
<sequence>MPSTISTVPWSLGTDAESIRNVSPSMSVSFGKTSIVTAVSSCVVAASSFATGASLTGVTSTFTVVDSDTPPEVTM</sequence>
<dbReference type="EMBL" id="AAXMUW010000085">
    <property type="protein sequence ID" value="EGQ9137960.1"/>
    <property type="molecule type" value="Genomic_DNA"/>
</dbReference>
<dbReference type="Proteomes" id="UP000714625">
    <property type="component" value="Unassembled WGS sequence"/>
</dbReference>
<gene>
    <name evidence="1" type="ORF">GHY86_22850</name>
</gene>
<comment type="caution">
    <text evidence="1">The sequence shown here is derived from an EMBL/GenBank/DDBJ whole genome shotgun (WGS) entry which is preliminary data.</text>
</comment>
<organism evidence="1 2">
    <name type="scientific">Vibrio alginolyticus</name>
    <dbReference type="NCBI Taxonomy" id="663"/>
    <lineage>
        <taxon>Bacteria</taxon>
        <taxon>Pseudomonadati</taxon>
        <taxon>Pseudomonadota</taxon>
        <taxon>Gammaproteobacteria</taxon>
        <taxon>Vibrionales</taxon>
        <taxon>Vibrionaceae</taxon>
        <taxon>Vibrio</taxon>
    </lineage>
</organism>
<protein>
    <submittedName>
        <fullName evidence="1">Uncharacterized protein</fullName>
    </submittedName>
</protein>